<evidence type="ECO:0000256" key="5">
    <source>
        <dbReference type="ARBA" id="ARBA00022982"/>
    </source>
</evidence>
<keyword evidence="6" id="KW-0408">Iron</keyword>
<dbReference type="PANTHER" id="PTHR43177">
    <property type="entry name" value="PROTEIN NRFC"/>
    <property type="match status" value="1"/>
</dbReference>
<gene>
    <name evidence="9" type="ORF">LPT13_09265</name>
</gene>
<comment type="caution">
    <text evidence="9">The sequence shown here is derived from an EMBL/GenBank/DDBJ whole genome shotgun (WGS) entry which is preliminary data.</text>
</comment>
<keyword evidence="10" id="KW-1185">Reference proteome</keyword>
<keyword evidence="1" id="KW-0813">Transport</keyword>
<keyword evidence="5" id="KW-0249">Electron transport</keyword>
<feature type="domain" description="4Fe-4S ferredoxin-type" evidence="8">
    <location>
        <begin position="4"/>
        <end position="34"/>
    </location>
</feature>
<dbReference type="CDD" id="cd16371">
    <property type="entry name" value="DMSOR_beta_like"/>
    <property type="match status" value="1"/>
</dbReference>
<keyword evidence="7" id="KW-0411">Iron-sulfur</keyword>
<dbReference type="RefSeq" id="WP_242165912.1">
    <property type="nucleotide sequence ID" value="NZ_JAJMLW010000003.1"/>
</dbReference>
<evidence type="ECO:0000256" key="4">
    <source>
        <dbReference type="ARBA" id="ARBA00022737"/>
    </source>
</evidence>
<evidence type="ECO:0000256" key="6">
    <source>
        <dbReference type="ARBA" id="ARBA00023004"/>
    </source>
</evidence>
<dbReference type="InterPro" id="IPR017896">
    <property type="entry name" value="4Fe4S_Fe-S-bd"/>
</dbReference>
<dbReference type="InterPro" id="IPR017900">
    <property type="entry name" value="4Fe4S_Fe_S_CS"/>
</dbReference>
<dbReference type="EMBL" id="JAJMLW010000003">
    <property type="protein sequence ID" value="MCI2242541.1"/>
    <property type="molecule type" value="Genomic_DNA"/>
</dbReference>
<evidence type="ECO:0000259" key="8">
    <source>
        <dbReference type="PROSITE" id="PS51379"/>
    </source>
</evidence>
<keyword evidence="3" id="KW-0479">Metal-binding</keyword>
<dbReference type="InterPro" id="IPR050954">
    <property type="entry name" value="ET_IronSulfur_Cluster-Binding"/>
</dbReference>
<dbReference type="PROSITE" id="PS00198">
    <property type="entry name" value="4FE4S_FER_1"/>
    <property type="match status" value="1"/>
</dbReference>
<accession>A0ABS9WI65</accession>
<dbReference type="Pfam" id="PF13247">
    <property type="entry name" value="Fer4_11"/>
    <property type="match status" value="1"/>
</dbReference>
<sequence>MRRYAFYFDGSRCTGCKTCEFACKDYHDLDVGTAFRRVYEVTTGETVRADDGTFATTCASYPVSLACNHCDDPACARVCPTRAMGKDPASGLVVVDEGRCVGCGYCAMACPYGAPRVDRDRGCSVKCDGCAERVAAGSRPVCVDACPARALDFGTAGALRARGSQASVAPLPPPGLTRPNLYVRPAAAARPSGDAEARVANPLEVI</sequence>
<evidence type="ECO:0000313" key="10">
    <source>
        <dbReference type="Proteomes" id="UP001430755"/>
    </source>
</evidence>
<dbReference type="Proteomes" id="UP001430755">
    <property type="component" value="Unassembled WGS sequence"/>
</dbReference>
<dbReference type="PROSITE" id="PS51379">
    <property type="entry name" value="4FE4S_FER_2"/>
    <property type="match status" value="2"/>
</dbReference>
<name>A0ABS9WI65_9ACTN</name>
<keyword evidence="4" id="KW-0677">Repeat</keyword>
<evidence type="ECO:0000256" key="7">
    <source>
        <dbReference type="ARBA" id="ARBA00023014"/>
    </source>
</evidence>
<reference evidence="9" key="1">
    <citation type="submission" date="2021-11" db="EMBL/GenBank/DDBJ databases">
        <title>A Novel Adlercreutzia Species, isolated from a Allomyrina dichotoma larva feces.</title>
        <authorList>
            <person name="Suh M.K."/>
        </authorList>
    </citation>
    <scope>NUCLEOTIDE SEQUENCE</scope>
    <source>
        <strain evidence="9">JBNU-10</strain>
    </source>
</reference>
<feature type="domain" description="4Fe-4S ferredoxin-type" evidence="8">
    <location>
        <begin position="91"/>
        <end position="120"/>
    </location>
</feature>
<evidence type="ECO:0000256" key="3">
    <source>
        <dbReference type="ARBA" id="ARBA00022723"/>
    </source>
</evidence>
<proteinExistence type="predicted"/>
<evidence type="ECO:0000313" key="9">
    <source>
        <dbReference type="EMBL" id="MCI2242541.1"/>
    </source>
</evidence>
<organism evidence="9 10">
    <name type="scientific">Adlercreutzia faecimuris</name>
    <dbReference type="NCBI Taxonomy" id="2897341"/>
    <lineage>
        <taxon>Bacteria</taxon>
        <taxon>Bacillati</taxon>
        <taxon>Actinomycetota</taxon>
        <taxon>Coriobacteriia</taxon>
        <taxon>Eggerthellales</taxon>
        <taxon>Eggerthellaceae</taxon>
        <taxon>Adlercreutzia</taxon>
    </lineage>
</organism>
<evidence type="ECO:0000256" key="2">
    <source>
        <dbReference type="ARBA" id="ARBA00022485"/>
    </source>
</evidence>
<evidence type="ECO:0000256" key="1">
    <source>
        <dbReference type="ARBA" id="ARBA00022448"/>
    </source>
</evidence>
<dbReference type="PANTHER" id="PTHR43177:SF5">
    <property type="entry name" value="ANAEROBIC DIMETHYL SULFOXIDE REDUCTASE CHAIN B-RELATED"/>
    <property type="match status" value="1"/>
</dbReference>
<keyword evidence="2" id="KW-0004">4Fe-4S</keyword>
<protein>
    <submittedName>
        <fullName evidence="9">4Fe-4S dicluster domain-containing protein</fullName>
    </submittedName>
</protein>